<keyword evidence="4" id="KW-0479">Metal-binding</keyword>
<organism evidence="9 10">
    <name type="scientific">Penicillium roqueforti (strain FM164)</name>
    <dbReference type="NCBI Taxonomy" id="1365484"/>
    <lineage>
        <taxon>Eukaryota</taxon>
        <taxon>Fungi</taxon>
        <taxon>Dikarya</taxon>
        <taxon>Ascomycota</taxon>
        <taxon>Pezizomycotina</taxon>
        <taxon>Eurotiomycetes</taxon>
        <taxon>Eurotiomycetidae</taxon>
        <taxon>Eurotiales</taxon>
        <taxon>Aspergillaceae</taxon>
        <taxon>Penicillium</taxon>
    </lineage>
</organism>
<keyword evidence="10" id="KW-1185">Reference proteome</keyword>
<dbReference type="InterPro" id="IPR001128">
    <property type="entry name" value="Cyt_P450"/>
</dbReference>
<evidence type="ECO:0000313" key="10">
    <source>
        <dbReference type="Proteomes" id="UP000030686"/>
    </source>
</evidence>
<dbReference type="PRINTS" id="PR00463">
    <property type="entry name" value="EP450I"/>
</dbReference>
<dbReference type="PANTHER" id="PTHR24305">
    <property type="entry name" value="CYTOCHROME P450"/>
    <property type="match status" value="1"/>
</dbReference>
<feature type="signal peptide" evidence="8">
    <location>
        <begin position="1"/>
        <end position="26"/>
    </location>
</feature>
<dbReference type="PANTHER" id="PTHR24305:SF157">
    <property type="entry name" value="N-ACETYLTRYPTOPHAN 6-HYDROXYLASE IVOC-RELATED"/>
    <property type="match status" value="1"/>
</dbReference>
<feature type="chain" id="PRO_5004881672" evidence="8">
    <location>
        <begin position="27"/>
        <end position="186"/>
    </location>
</feature>
<dbReference type="AlphaFoldDB" id="W6PY07"/>
<evidence type="ECO:0000256" key="5">
    <source>
        <dbReference type="ARBA" id="ARBA00023002"/>
    </source>
</evidence>
<evidence type="ECO:0000256" key="6">
    <source>
        <dbReference type="ARBA" id="ARBA00023004"/>
    </source>
</evidence>
<evidence type="ECO:0000256" key="1">
    <source>
        <dbReference type="ARBA" id="ARBA00001971"/>
    </source>
</evidence>
<dbReference type="GO" id="GO:0004497">
    <property type="term" value="F:monooxygenase activity"/>
    <property type="evidence" value="ECO:0007669"/>
    <property type="project" value="UniProtKB-KW"/>
</dbReference>
<evidence type="ECO:0000256" key="7">
    <source>
        <dbReference type="ARBA" id="ARBA00023033"/>
    </source>
</evidence>
<keyword evidence="5" id="KW-0560">Oxidoreductase</keyword>
<dbReference type="Gene3D" id="1.10.630.10">
    <property type="entry name" value="Cytochrome P450"/>
    <property type="match status" value="1"/>
</dbReference>
<comment type="similarity">
    <text evidence="2">Belongs to the cytochrome P450 family.</text>
</comment>
<reference evidence="9" key="1">
    <citation type="journal article" date="2014" name="Nat. Commun.">
        <title>Multiple recent horizontal transfers of a large genomic region in cheese making fungi.</title>
        <authorList>
            <person name="Cheeseman K."/>
            <person name="Ropars J."/>
            <person name="Renault P."/>
            <person name="Dupont J."/>
            <person name="Gouzy J."/>
            <person name="Branca A."/>
            <person name="Abraham A.L."/>
            <person name="Ceppi M."/>
            <person name="Conseiller E."/>
            <person name="Debuchy R."/>
            <person name="Malagnac F."/>
            <person name="Goarin A."/>
            <person name="Silar P."/>
            <person name="Lacoste S."/>
            <person name="Sallet E."/>
            <person name="Bensimon A."/>
            <person name="Giraud T."/>
            <person name="Brygoo Y."/>
        </authorList>
    </citation>
    <scope>NUCLEOTIDE SEQUENCE [LARGE SCALE GENOMIC DNA]</scope>
    <source>
        <strain evidence="9">FM164</strain>
    </source>
</reference>
<evidence type="ECO:0000313" key="9">
    <source>
        <dbReference type="EMBL" id="CDM26859.1"/>
    </source>
</evidence>
<dbReference type="Proteomes" id="UP000030686">
    <property type="component" value="Unassembled WGS sequence"/>
</dbReference>
<keyword evidence="7" id="KW-0503">Monooxygenase</keyword>
<dbReference type="GO" id="GO:0020037">
    <property type="term" value="F:heme binding"/>
    <property type="evidence" value="ECO:0007669"/>
    <property type="project" value="InterPro"/>
</dbReference>
<sequence>MGGTETTARSLAVILFLLLDTPHVLDRVRKELAQHMPRPDSRISLAELEAIPYFSAMITEGVRLSHVVSSCIPRYAPEEELKYKDWTIPPGTSVMQSHYLLHTDPTIFPEPYTFEPQRVCLGINLANAELYLAVAYICARFDMELFETERERDVDVVMDSVIRQPSLESKWIRVKITRDRLQDEQA</sequence>
<gene>
    <name evidence="9" type="ORF">PROQFM164_S01g000668</name>
</gene>
<proteinExistence type="inferred from homology"/>
<dbReference type="PRINTS" id="PR00385">
    <property type="entry name" value="P450"/>
</dbReference>
<protein>
    <submittedName>
        <fullName evidence="9">Cytochrome P450</fullName>
    </submittedName>
</protein>
<accession>W6PY07</accession>
<dbReference type="EMBL" id="HG792015">
    <property type="protein sequence ID" value="CDM26859.1"/>
    <property type="molecule type" value="Genomic_DNA"/>
</dbReference>
<dbReference type="SUPFAM" id="SSF48264">
    <property type="entry name" value="Cytochrome P450"/>
    <property type="match status" value="1"/>
</dbReference>
<dbReference type="GO" id="GO:0043386">
    <property type="term" value="P:mycotoxin biosynthetic process"/>
    <property type="evidence" value="ECO:0007669"/>
    <property type="project" value="UniProtKB-ARBA"/>
</dbReference>
<name>W6PY07_PENRF</name>
<comment type="cofactor">
    <cofactor evidence="1">
        <name>heme</name>
        <dbReference type="ChEBI" id="CHEBI:30413"/>
    </cofactor>
</comment>
<dbReference type="GO" id="GO:0005506">
    <property type="term" value="F:iron ion binding"/>
    <property type="evidence" value="ECO:0007669"/>
    <property type="project" value="InterPro"/>
</dbReference>
<keyword evidence="8" id="KW-0732">Signal</keyword>
<dbReference type="InterPro" id="IPR050121">
    <property type="entry name" value="Cytochrome_P450_monoxygenase"/>
</dbReference>
<dbReference type="OrthoDB" id="3945418at2759"/>
<dbReference type="GO" id="GO:0016705">
    <property type="term" value="F:oxidoreductase activity, acting on paired donors, with incorporation or reduction of molecular oxygen"/>
    <property type="evidence" value="ECO:0007669"/>
    <property type="project" value="InterPro"/>
</dbReference>
<keyword evidence="3" id="KW-0349">Heme</keyword>
<evidence type="ECO:0000256" key="3">
    <source>
        <dbReference type="ARBA" id="ARBA00022617"/>
    </source>
</evidence>
<dbReference type="InterPro" id="IPR002401">
    <property type="entry name" value="Cyt_P450_E_grp-I"/>
</dbReference>
<evidence type="ECO:0000256" key="4">
    <source>
        <dbReference type="ARBA" id="ARBA00022723"/>
    </source>
</evidence>
<evidence type="ECO:0000256" key="2">
    <source>
        <dbReference type="ARBA" id="ARBA00010617"/>
    </source>
</evidence>
<dbReference type="OMA" id="REGLWIV"/>
<dbReference type="STRING" id="1365484.W6PY07"/>
<keyword evidence="6" id="KW-0408">Iron</keyword>
<dbReference type="InterPro" id="IPR036396">
    <property type="entry name" value="Cyt_P450_sf"/>
</dbReference>
<dbReference type="Pfam" id="PF00067">
    <property type="entry name" value="p450"/>
    <property type="match status" value="1"/>
</dbReference>
<evidence type="ECO:0000256" key="8">
    <source>
        <dbReference type="SAM" id="SignalP"/>
    </source>
</evidence>